<proteinExistence type="predicted"/>
<reference evidence="1" key="4">
    <citation type="submission" date="2025-09" db="UniProtKB">
        <authorList>
            <consortium name="Ensembl"/>
        </authorList>
    </citation>
    <scope>IDENTIFICATION</scope>
</reference>
<protein>
    <submittedName>
        <fullName evidence="1">Uncharacterized protein</fullName>
    </submittedName>
</protein>
<organism evidence="1 2">
    <name type="scientific">Ciona intestinalis</name>
    <name type="common">Transparent sea squirt</name>
    <name type="synonym">Ascidia intestinalis</name>
    <dbReference type="NCBI Taxonomy" id="7719"/>
    <lineage>
        <taxon>Eukaryota</taxon>
        <taxon>Metazoa</taxon>
        <taxon>Chordata</taxon>
        <taxon>Tunicata</taxon>
        <taxon>Ascidiacea</taxon>
        <taxon>Phlebobranchia</taxon>
        <taxon>Cionidae</taxon>
        <taxon>Ciona</taxon>
    </lineage>
</organism>
<dbReference type="Ensembl" id="ENSCINT00000025341.2">
    <property type="protein sequence ID" value="ENSCINP00000025095.2"/>
    <property type="gene ID" value="ENSCING00000013733.2"/>
</dbReference>
<dbReference type="InParanoid" id="F6PM28"/>
<evidence type="ECO:0000313" key="1">
    <source>
        <dbReference type="Ensembl" id="ENSCINP00000025095.2"/>
    </source>
</evidence>
<reference evidence="2" key="1">
    <citation type="journal article" date="2002" name="Science">
        <title>The draft genome of Ciona intestinalis: insights into chordate and vertebrate origins.</title>
        <authorList>
            <person name="Dehal P."/>
            <person name="Satou Y."/>
            <person name="Campbell R.K."/>
            <person name="Chapman J."/>
            <person name="Degnan B."/>
            <person name="De Tomaso A."/>
            <person name="Davidson B."/>
            <person name="Di Gregorio A."/>
            <person name="Gelpke M."/>
            <person name="Goodstein D.M."/>
            <person name="Harafuji N."/>
            <person name="Hastings K.E."/>
            <person name="Ho I."/>
            <person name="Hotta K."/>
            <person name="Huang W."/>
            <person name="Kawashima T."/>
            <person name="Lemaire P."/>
            <person name="Martinez D."/>
            <person name="Meinertzhagen I.A."/>
            <person name="Necula S."/>
            <person name="Nonaka M."/>
            <person name="Putnam N."/>
            <person name="Rash S."/>
            <person name="Saiga H."/>
            <person name="Satake M."/>
            <person name="Terry A."/>
            <person name="Yamada L."/>
            <person name="Wang H.G."/>
            <person name="Awazu S."/>
            <person name="Azumi K."/>
            <person name="Boore J."/>
            <person name="Branno M."/>
            <person name="Chin-Bow S."/>
            <person name="DeSantis R."/>
            <person name="Doyle S."/>
            <person name="Francino P."/>
            <person name="Keys D.N."/>
            <person name="Haga S."/>
            <person name="Hayashi H."/>
            <person name="Hino K."/>
            <person name="Imai K.S."/>
            <person name="Inaba K."/>
            <person name="Kano S."/>
            <person name="Kobayashi K."/>
            <person name="Kobayashi M."/>
            <person name="Lee B.I."/>
            <person name="Makabe K.W."/>
            <person name="Manohar C."/>
            <person name="Matassi G."/>
            <person name="Medina M."/>
            <person name="Mochizuki Y."/>
            <person name="Mount S."/>
            <person name="Morishita T."/>
            <person name="Miura S."/>
            <person name="Nakayama A."/>
            <person name="Nishizaka S."/>
            <person name="Nomoto H."/>
            <person name="Ohta F."/>
            <person name="Oishi K."/>
            <person name="Rigoutsos I."/>
            <person name="Sano M."/>
            <person name="Sasaki A."/>
            <person name="Sasakura Y."/>
            <person name="Shoguchi E."/>
            <person name="Shin-i T."/>
            <person name="Spagnuolo A."/>
            <person name="Stainier D."/>
            <person name="Suzuki M.M."/>
            <person name="Tassy O."/>
            <person name="Takatori N."/>
            <person name="Tokuoka M."/>
            <person name="Yagi K."/>
            <person name="Yoshizaki F."/>
            <person name="Wada S."/>
            <person name="Zhang C."/>
            <person name="Hyatt P.D."/>
            <person name="Larimer F."/>
            <person name="Detter C."/>
            <person name="Doggett N."/>
            <person name="Glavina T."/>
            <person name="Hawkins T."/>
            <person name="Richardson P."/>
            <person name="Lucas S."/>
            <person name="Kohara Y."/>
            <person name="Levine M."/>
            <person name="Satoh N."/>
            <person name="Rokhsar D.S."/>
        </authorList>
    </citation>
    <scope>NUCLEOTIDE SEQUENCE [LARGE SCALE GENOMIC DNA]</scope>
</reference>
<dbReference type="HOGENOM" id="CLU_3049609_0_0_1"/>
<dbReference type="EMBL" id="EAAA01000133">
    <property type="status" value="NOT_ANNOTATED_CDS"/>
    <property type="molecule type" value="Genomic_DNA"/>
</dbReference>
<sequence length="54" mass="6563">MHPPLMMILYSKISLVCGYKVKQPQVAMDKLRNRVRRSVRKKYYTKCCIVFVRW</sequence>
<reference evidence="1" key="2">
    <citation type="journal article" date="2008" name="Genome Biol.">
        <title>Improved genome assembly and evidence-based global gene model set for the chordate Ciona intestinalis: new insight into intron and operon populations.</title>
        <authorList>
            <person name="Satou Y."/>
            <person name="Mineta K."/>
            <person name="Ogasawara M."/>
            <person name="Sasakura Y."/>
            <person name="Shoguchi E."/>
            <person name="Ueno K."/>
            <person name="Yamada L."/>
            <person name="Matsumoto J."/>
            <person name="Wasserscheid J."/>
            <person name="Dewar K."/>
            <person name="Wiley G.B."/>
            <person name="Macmil S.L."/>
            <person name="Roe B.A."/>
            <person name="Zeller R.W."/>
            <person name="Hastings K.E."/>
            <person name="Lemaire P."/>
            <person name="Lindquist E."/>
            <person name="Endo T."/>
            <person name="Hotta K."/>
            <person name="Inaba K."/>
        </authorList>
    </citation>
    <scope>NUCLEOTIDE SEQUENCE [LARGE SCALE GENOMIC DNA]</scope>
    <source>
        <strain evidence="1">wild type</strain>
    </source>
</reference>
<dbReference type="AlphaFoldDB" id="F6PM28"/>
<accession>F6PM28</accession>
<dbReference type="Proteomes" id="UP000008144">
    <property type="component" value="Chromosome 1"/>
</dbReference>
<keyword evidence="2" id="KW-1185">Reference proteome</keyword>
<reference evidence="1" key="3">
    <citation type="submission" date="2025-08" db="UniProtKB">
        <authorList>
            <consortium name="Ensembl"/>
        </authorList>
    </citation>
    <scope>IDENTIFICATION</scope>
</reference>
<evidence type="ECO:0000313" key="2">
    <source>
        <dbReference type="Proteomes" id="UP000008144"/>
    </source>
</evidence>
<name>F6PM28_CIOIN</name>